<dbReference type="EMBL" id="JH687403">
    <property type="protein sequence ID" value="EIM79524.1"/>
    <property type="molecule type" value="Genomic_DNA"/>
</dbReference>
<dbReference type="OrthoDB" id="413008at2759"/>
<accession>R7RW64</accession>
<organism evidence="10 11">
    <name type="scientific">Stereum hirsutum (strain FP-91666)</name>
    <name type="common">White-rot fungus</name>
    <dbReference type="NCBI Taxonomy" id="721885"/>
    <lineage>
        <taxon>Eukaryota</taxon>
        <taxon>Fungi</taxon>
        <taxon>Dikarya</taxon>
        <taxon>Basidiomycota</taxon>
        <taxon>Agaricomycotina</taxon>
        <taxon>Agaricomycetes</taxon>
        <taxon>Russulales</taxon>
        <taxon>Stereaceae</taxon>
        <taxon>Stereum</taxon>
    </lineage>
</organism>
<feature type="domain" description="Threonine/serine exporter-like N-terminal" evidence="8">
    <location>
        <begin position="245"/>
        <end position="484"/>
    </location>
</feature>
<dbReference type="GO" id="GO:0022857">
    <property type="term" value="F:transmembrane transporter activity"/>
    <property type="evidence" value="ECO:0007669"/>
    <property type="project" value="InterPro"/>
</dbReference>
<feature type="transmembrane region" description="Helical" evidence="7">
    <location>
        <begin position="378"/>
        <end position="396"/>
    </location>
</feature>
<dbReference type="Pfam" id="PF12821">
    <property type="entry name" value="ThrE_2"/>
    <property type="match status" value="1"/>
</dbReference>
<sequence>MHAHARNSTPLPHHVPSIALTSVSSVSAPGTVTSTTFDIPGTSYIDRNERAGLPGRSAEQESTRRVTSFLSTNSKTQNVFRGLKNRPSGARERNPTSMQPISELGEEVKKESKRESKATTVRGGGMLMEPEPVLFEEMKAPTGGGQAGMLSMLLQYYDSRREDGLPMDSHGHHAALLSGLDWSHEDSDESEPPTRVGSPDIEKASWIDDQDESVKAARREERRRKRDTAAVFIKHHVAEIVQRQEFILKLARALMMFGGPSHRLQAQIQATARVLELSISCLYLPDVFLVSFDDPGTGTSFLKLIRQTSELDIGKLQETNTVYWQATHDEISVSEASKELDRLMLAKSIYGMPAIIFFGGMASASICSLGFSGSLVDSLMSFPLGAFVVFVQLMAAKNELYSNVFELTMTTLMSFLCGALSASRVFCYTAIVSSSIVLILPGFIVLIGSLELASRQIVAGAVRVGFAIIFSLFFGFGLALGAQIYQRSTHTNIVGIEDYTCVQSHRKDLWYRKTPSPHWAFLTVPMFSVFLSLRCMAPWNRKEIIPLVLISCIGWATNHFMSRVFVNQLDVSAAVGGFAVGFISNLYGKMFKGNAFVVMITGILFQLPSGLSNNGLLHFASEASQGYSESYLSGFQVALQLISVAIGLTVGLSISLVIVNPILSRRRKSGVFSL</sequence>
<dbReference type="eggNOG" id="ENOG502QPMM">
    <property type="taxonomic scope" value="Eukaryota"/>
</dbReference>
<evidence type="ECO:0000259" key="8">
    <source>
        <dbReference type="Pfam" id="PF06738"/>
    </source>
</evidence>
<dbReference type="RefSeq" id="XP_007311324.1">
    <property type="nucleotide sequence ID" value="XM_007311262.1"/>
</dbReference>
<dbReference type="PANTHER" id="PTHR31082:SF4">
    <property type="entry name" value="PHEROMONE-REGULATED MEMBRANE PROTEIN 10"/>
    <property type="match status" value="1"/>
</dbReference>
<dbReference type="InterPro" id="IPR051361">
    <property type="entry name" value="ThrE/Ser_Exporter"/>
</dbReference>
<keyword evidence="3 7" id="KW-1133">Transmembrane helix</keyword>
<feature type="transmembrane region" description="Helical" evidence="7">
    <location>
        <begin position="464"/>
        <end position="485"/>
    </location>
</feature>
<feature type="compositionally biased region" description="Polar residues" evidence="6">
    <location>
        <begin position="28"/>
        <end position="37"/>
    </location>
</feature>
<dbReference type="KEGG" id="shs:STEHIDRAFT_126415"/>
<name>R7RW64_STEHR</name>
<evidence type="ECO:0000313" key="11">
    <source>
        <dbReference type="Proteomes" id="UP000053927"/>
    </source>
</evidence>
<keyword evidence="2 7" id="KW-0812">Transmembrane</keyword>
<keyword evidence="4 7" id="KW-0472">Membrane</keyword>
<evidence type="ECO:0000256" key="5">
    <source>
        <dbReference type="ARBA" id="ARBA00034125"/>
    </source>
</evidence>
<dbReference type="GeneID" id="18797757"/>
<feature type="transmembrane region" description="Helical" evidence="7">
    <location>
        <begin position="544"/>
        <end position="565"/>
    </location>
</feature>
<feature type="transmembrane region" description="Helical" evidence="7">
    <location>
        <begin position="519"/>
        <end position="537"/>
    </location>
</feature>
<feature type="region of interest" description="Disordered" evidence="6">
    <location>
        <begin position="80"/>
        <end position="120"/>
    </location>
</feature>
<feature type="region of interest" description="Disordered" evidence="6">
    <location>
        <begin position="183"/>
        <end position="221"/>
    </location>
</feature>
<proteinExistence type="inferred from homology"/>
<dbReference type="Pfam" id="PF06738">
    <property type="entry name" value="ThrE"/>
    <property type="match status" value="1"/>
</dbReference>
<dbReference type="InterPro" id="IPR024528">
    <property type="entry name" value="ThrE_2"/>
</dbReference>
<feature type="region of interest" description="Disordered" evidence="6">
    <location>
        <begin position="28"/>
        <end position="65"/>
    </location>
</feature>
<evidence type="ECO:0000256" key="3">
    <source>
        <dbReference type="ARBA" id="ARBA00022989"/>
    </source>
</evidence>
<dbReference type="InterPro" id="IPR010619">
    <property type="entry name" value="ThrE-like_N"/>
</dbReference>
<feature type="compositionally biased region" description="Basic and acidic residues" evidence="6">
    <location>
        <begin position="200"/>
        <end position="220"/>
    </location>
</feature>
<dbReference type="Proteomes" id="UP000053927">
    <property type="component" value="Unassembled WGS sequence"/>
</dbReference>
<dbReference type="OMA" id="WHGNAVS"/>
<evidence type="ECO:0000259" key="9">
    <source>
        <dbReference type="Pfam" id="PF12821"/>
    </source>
</evidence>
<protein>
    <submittedName>
        <fullName evidence="10">DUF1212-domain-containing protein</fullName>
    </submittedName>
</protein>
<evidence type="ECO:0000313" key="10">
    <source>
        <dbReference type="EMBL" id="EIM79524.1"/>
    </source>
</evidence>
<comment type="similarity">
    <text evidence="5">Belongs to the ThrE exporter (TC 2.A.79) family.</text>
</comment>
<gene>
    <name evidence="10" type="ORF">STEHIDRAFT_126415</name>
</gene>
<feature type="transmembrane region" description="Helical" evidence="7">
    <location>
        <begin position="349"/>
        <end position="372"/>
    </location>
</feature>
<keyword evidence="11" id="KW-1185">Reference proteome</keyword>
<evidence type="ECO:0000256" key="1">
    <source>
        <dbReference type="ARBA" id="ARBA00004141"/>
    </source>
</evidence>
<evidence type="ECO:0000256" key="6">
    <source>
        <dbReference type="SAM" id="MobiDB-lite"/>
    </source>
</evidence>
<dbReference type="GO" id="GO:0016020">
    <property type="term" value="C:membrane"/>
    <property type="evidence" value="ECO:0007669"/>
    <property type="project" value="UniProtKB-SubCell"/>
</dbReference>
<evidence type="ECO:0000256" key="7">
    <source>
        <dbReference type="SAM" id="Phobius"/>
    </source>
</evidence>
<reference evidence="11" key="1">
    <citation type="journal article" date="2012" name="Science">
        <title>The Paleozoic origin of enzymatic lignin decomposition reconstructed from 31 fungal genomes.</title>
        <authorList>
            <person name="Floudas D."/>
            <person name="Binder M."/>
            <person name="Riley R."/>
            <person name="Barry K."/>
            <person name="Blanchette R.A."/>
            <person name="Henrissat B."/>
            <person name="Martinez A.T."/>
            <person name="Otillar R."/>
            <person name="Spatafora J.W."/>
            <person name="Yadav J.S."/>
            <person name="Aerts A."/>
            <person name="Benoit I."/>
            <person name="Boyd A."/>
            <person name="Carlson A."/>
            <person name="Copeland A."/>
            <person name="Coutinho P.M."/>
            <person name="de Vries R.P."/>
            <person name="Ferreira P."/>
            <person name="Findley K."/>
            <person name="Foster B."/>
            <person name="Gaskell J."/>
            <person name="Glotzer D."/>
            <person name="Gorecki P."/>
            <person name="Heitman J."/>
            <person name="Hesse C."/>
            <person name="Hori C."/>
            <person name="Igarashi K."/>
            <person name="Jurgens J.A."/>
            <person name="Kallen N."/>
            <person name="Kersten P."/>
            <person name="Kohler A."/>
            <person name="Kuees U."/>
            <person name="Kumar T.K.A."/>
            <person name="Kuo A."/>
            <person name="LaButti K."/>
            <person name="Larrondo L.F."/>
            <person name="Lindquist E."/>
            <person name="Ling A."/>
            <person name="Lombard V."/>
            <person name="Lucas S."/>
            <person name="Lundell T."/>
            <person name="Martin R."/>
            <person name="McLaughlin D.J."/>
            <person name="Morgenstern I."/>
            <person name="Morin E."/>
            <person name="Murat C."/>
            <person name="Nagy L.G."/>
            <person name="Nolan M."/>
            <person name="Ohm R.A."/>
            <person name="Patyshakuliyeva A."/>
            <person name="Rokas A."/>
            <person name="Ruiz-Duenas F.J."/>
            <person name="Sabat G."/>
            <person name="Salamov A."/>
            <person name="Samejima M."/>
            <person name="Schmutz J."/>
            <person name="Slot J.C."/>
            <person name="St John F."/>
            <person name="Stenlid J."/>
            <person name="Sun H."/>
            <person name="Sun S."/>
            <person name="Syed K."/>
            <person name="Tsang A."/>
            <person name="Wiebenga A."/>
            <person name="Young D."/>
            <person name="Pisabarro A."/>
            <person name="Eastwood D.C."/>
            <person name="Martin F."/>
            <person name="Cullen D."/>
            <person name="Grigoriev I.V."/>
            <person name="Hibbett D.S."/>
        </authorList>
    </citation>
    <scope>NUCLEOTIDE SEQUENCE [LARGE SCALE GENOMIC DNA]</scope>
    <source>
        <strain evidence="11">FP-91666</strain>
    </source>
</reference>
<feature type="transmembrane region" description="Helical" evidence="7">
    <location>
        <begin position="571"/>
        <end position="588"/>
    </location>
</feature>
<feature type="domain" description="Threonine/Serine exporter ThrE" evidence="9">
    <location>
        <begin position="539"/>
        <end position="656"/>
    </location>
</feature>
<feature type="compositionally biased region" description="Basic and acidic residues" evidence="6">
    <location>
        <begin position="106"/>
        <end position="117"/>
    </location>
</feature>
<dbReference type="AlphaFoldDB" id="R7RW64"/>
<evidence type="ECO:0000256" key="4">
    <source>
        <dbReference type="ARBA" id="ARBA00023136"/>
    </source>
</evidence>
<feature type="transmembrane region" description="Helical" evidence="7">
    <location>
        <begin position="595"/>
        <end position="617"/>
    </location>
</feature>
<dbReference type="PANTHER" id="PTHR31082">
    <property type="entry name" value="PHEROMONE-REGULATED MEMBRANE PROTEIN 10"/>
    <property type="match status" value="1"/>
</dbReference>
<feature type="transmembrane region" description="Helical" evidence="7">
    <location>
        <begin position="428"/>
        <end position="452"/>
    </location>
</feature>
<feature type="transmembrane region" description="Helical" evidence="7">
    <location>
        <begin position="637"/>
        <end position="659"/>
    </location>
</feature>
<comment type="subcellular location">
    <subcellularLocation>
        <location evidence="1">Membrane</location>
        <topology evidence="1">Multi-pass membrane protein</topology>
    </subcellularLocation>
</comment>
<evidence type="ECO:0000256" key="2">
    <source>
        <dbReference type="ARBA" id="ARBA00022692"/>
    </source>
</evidence>